<dbReference type="Pfam" id="PF02796">
    <property type="entry name" value="HTH_7"/>
    <property type="match status" value="1"/>
</dbReference>
<dbReference type="CDD" id="cd00569">
    <property type="entry name" value="HTH_Hin_like"/>
    <property type="match status" value="1"/>
</dbReference>
<name>A0A069J814_RHOSG</name>
<dbReference type="GO" id="GO:0003677">
    <property type="term" value="F:DNA binding"/>
    <property type="evidence" value="ECO:0007669"/>
    <property type="project" value="UniProtKB-KW"/>
</dbReference>
<comment type="caution">
    <text evidence="6">The sequence shown here is derived from an EMBL/GenBank/DDBJ whole genome shotgun (WGS) entry which is preliminary data.</text>
</comment>
<evidence type="ECO:0000256" key="5">
    <source>
        <dbReference type="PIRSR" id="PIRSR606118-50"/>
    </source>
</evidence>
<dbReference type="PROSITE" id="PS51736">
    <property type="entry name" value="RECOMBINASES_3"/>
    <property type="match status" value="1"/>
</dbReference>
<dbReference type="SUPFAM" id="SSF46689">
    <property type="entry name" value="Homeodomain-like"/>
    <property type="match status" value="1"/>
</dbReference>
<dbReference type="PROSITE" id="PS00398">
    <property type="entry name" value="RECOMBINASES_2"/>
    <property type="match status" value="1"/>
</dbReference>
<dbReference type="InterPro" id="IPR050639">
    <property type="entry name" value="SSR_resolvase"/>
</dbReference>
<keyword evidence="4" id="KW-0233">DNA recombination</keyword>
<dbReference type="GO" id="GO:0000150">
    <property type="term" value="F:DNA strand exchange activity"/>
    <property type="evidence" value="ECO:0007669"/>
    <property type="project" value="InterPro"/>
</dbReference>
<dbReference type="SMART" id="SM00857">
    <property type="entry name" value="Resolvase"/>
    <property type="match status" value="1"/>
</dbReference>
<keyword evidence="2" id="KW-0229">DNA integration</keyword>
<dbReference type="PANTHER" id="PTHR30461">
    <property type="entry name" value="DNA-INVERTASE FROM LAMBDOID PROPHAGE"/>
    <property type="match status" value="1"/>
</dbReference>
<feature type="active site" description="O-(5'-phospho-DNA)-serine intermediate" evidence="5">
    <location>
        <position position="9"/>
    </location>
</feature>
<proteinExistence type="inferred from homology"/>
<accession>A0A069J814</accession>
<organism evidence="6 7">
    <name type="scientific">Rhodococcus qingshengii</name>
    <dbReference type="NCBI Taxonomy" id="334542"/>
    <lineage>
        <taxon>Bacteria</taxon>
        <taxon>Bacillati</taxon>
        <taxon>Actinomycetota</taxon>
        <taxon>Actinomycetes</taxon>
        <taxon>Mycobacteriales</taxon>
        <taxon>Nocardiaceae</taxon>
        <taxon>Rhodococcus</taxon>
        <taxon>Rhodococcus erythropolis group</taxon>
    </lineage>
</organism>
<evidence type="ECO:0000256" key="4">
    <source>
        <dbReference type="ARBA" id="ARBA00023172"/>
    </source>
</evidence>
<dbReference type="InterPro" id="IPR006120">
    <property type="entry name" value="Resolvase_HTH_dom"/>
</dbReference>
<dbReference type="InterPro" id="IPR036162">
    <property type="entry name" value="Resolvase-like_N_sf"/>
</dbReference>
<dbReference type="PROSITE" id="PS00397">
    <property type="entry name" value="RECOMBINASES_1"/>
    <property type="match status" value="1"/>
</dbReference>
<dbReference type="AlphaFoldDB" id="A0A069J814"/>
<evidence type="ECO:0000256" key="1">
    <source>
        <dbReference type="ARBA" id="ARBA00009913"/>
    </source>
</evidence>
<evidence type="ECO:0000313" key="7">
    <source>
        <dbReference type="Proteomes" id="UP000230886"/>
    </source>
</evidence>
<evidence type="ECO:0000313" key="6">
    <source>
        <dbReference type="EMBL" id="PCK22334.1"/>
    </source>
</evidence>
<keyword evidence="3" id="KW-0238">DNA-binding</keyword>
<dbReference type="Pfam" id="PF00239">
    <property type="entry name" value="Resolvase"/>
    <property type="match status" value="1"/>
</dbReference>
<gene>
    <name evidence="6" type="ORF">CHR55_32595</name>
</gene>
<evidence type="ECO:0000256" key="3">
    <source>
        <dbReference type="ARBA" id="ARBA00023125"/>
    </source>
</evidence>
<accession>A0A2A5IYB1</accession>
<dbReference type="InterPro" id="IPR009057">
    <property type="entry name" value="Homeodomain-like_sf"/>
</dbReference>
<dbReference type="GO" id="GO:0015074">
    <property type="term" value="P:DNA integration"/>
    <property type="evidence" value="ECO:0007669"/>
    <property type="project" value="UniProtKB-KW"/>
</dbReference>
<evidence type="ECO:0000256" key="2">
    <source>
        <dbReference type="ARBA" id="ARBA00022908"/>
    </source>
</evidence>
<dbReference type="PANTHER" id="PTHR30461:SF2">
    <property type="entry name" value="SERINE RECOMBINASE PINE-RELATED"/>
    <property type="match status" value="1"/>
</dbReference>
<dbReference type="Proteomes" id="UP000230886">
    <property type="component" value="Unassembled WGS sequence"/>
</dbReference>
<reference evidence="6 7" key="1">
    <citation type="submission" date="2017-07" db="EMBL/GenBank/DDBJ databases">
        <title>Draft sequence of Rhodococcus enclensis 23b-28.</title>
        <authorList>
            <person name="Besaury L."/>
            <person name="Sancelme M."/>
            <person name="Amato P."/>
            <person name="Lallement A."/>
            <person name="Delort A.-M."/>
        </authorList>
    </citation>
    <scope>NUCLEOTIDE SEQUENCE [LARGE SCALE GENOMIC DNA]</scope>
    <source>
        <strain evidence="6 7">23b-28</strain>
    </source>
</reference>
<dbReference type="SUPFAM" id="SSF53041">
    <property type="entry name" value="Resolvase-like"/>
    <property type="match status" value="1"/>
</dbReference>
<dbReference type="FunFam" id="3.40.50.1390:FF:000001">
    <property type="entry name" value="DNA recombinase"/>
    <property type="match status" value="1"/>
</dbReference>
<dbReference type="CDD" id="cd03768">
    <property type="entry name" value="SR_ResInv"/>
    <property type="match status" value="1"/>
</dbReference>
<dbReference type="Gene3D" id="1.10.10.60">
    <property type="entry name" value="Homeodomain-like"/>
    <property type="match status" value="1"/>
</dbReference>
<dbReference type="RefSeq" id="WP_024488102.1">
    <property type="nucleotide sequence ID" value="NZ_CP063235.1"/>
</dbReference>
<dbReference type="Gene3D" id="3.40.50.1390">
    <property type="entry name" value="Resolvase, N-terminal catalytic domain"/>
    <property type="match status" value="1"/>
</dbReference>
<sequence>MLFGYARVSSADQNPAHQVDALAQAGVEVENIHLDHAGGAKASRPQLDVVLARLRGGDTLVITRLDRLGRSVLHLITLGAQLRERGIELKVLEQGIDTSTAEGRAMFGMLSVLAELQRELIVANTRDGLAAARARGRKGGRPSKLTDDQIALAQRLYDAGENTVAQIAAMLNVPRTTVYGHLNKNKSASTSTAHPPGDVPVNSVVHVRVPRTCPTCGYEPSTRAEAAHQRGDLAVAWLHPDVDDPNAVVIRSHCRHCEPEPPAFDVACAVCGDGPILADTFAQAAAVEGLPVPVQQWLTASGWNLMPTLLCPDHR</sequence>
<dbReference type="EMBL" id="NOVD01000075">
    <property type="protein sequence ID" value="PCK22334.1"/>
    <property type="molecule type" value="Genomic_DNA"/>
</dbReference>
<dbReference type="InterPro" id="IPR006119">
    <property type="entry name" value="Resolv_N"/>
</dbReference>
<protein>
    <submittedName>
        <fullName evidence="6">Recombinase</fullName>
    </submittedName>
</protein>
<dbReference type="InterPro" id="IPR006118">
    <property type="entry name" value="Recombinase_CS"/>
</dbReference>
<comment type="similarity">
    <text evidence="1">Belongs to the site-specific recombinase resolvase family.</text>
</comment>